<dbReference type="GeneID" id="90512127"/>
<dbReference type="EMBL" id="FP236843">
    <property type="protein sequence ID" value="CAX59639.1"/>
    <property type="molecule type" value="Genomic_DNA"/>
</dbReference>
<proteinExistence type="predicted"/>
<dbReference type="STRING" id="634500.EbC_21080"/>
<organism evidence="3">
    <name type="scientific">Erwinia billingiae (strain Eb661)</name>
    <dbReference type="NCBI Taxonomy" id="634500"/>
    <lineage>
        <taxon>Bacteria</taxon>
        <taxon>Pseudomonadati</taxon>
        <taxon>Pseudomonadota</taxon>
        <taxon>Gammaproteobacteria</taxon>
        <taxon>Enterobacterales</taxon>
        <taxon>Erwiniaceae</taxon>
        <taxon>Erwinia</taxon>
    </lineage>
</organism>
<name>D8MS32_ERWBE</name>
<dbReference type="Pfam" id="PF03886">
    <property type="entry name" value="ABC_trans_aux"/>
    <property type="match status" value="1"/>
</dbReference>
<dbReference type="RefSeq" id="WP_013202129.1">
    <property type="nucleotide sequence ID" value="NC_014306.1"/>
</dbReference>
<evidence type="ECO:0000259" key="1">
    <source>
        <dbReference type="Pfam" id="PF03886"/>
    </source>
</evidence>
<keyword evidence="3" id="KW-1185">Reference proteome</keyword>
<sequence length="196" mass="21441">MRYLLPGICLLLAACTSPDSHYHTLMSSTPSAAYRSHFDISVLPVIVPAQLDMQQVVIRENSSGAAILENERWLSPLADEFTTALSAQLAERLATQDIAGLANQPNRPVVTVKVKVRRFDSWPGNKIHLQADWILTLKPENRQALCHSDLSQAVRGDVSALFPAWQTLLNRLSEQIAATAITLSTQTASCPAQGNL</sequence>
<dbReference type="AlphaFoldDB" id="D8MS32"/>
<reference evidence="2 3" key="1">
    <citation type="journal article" date="2010" name="BMC Genomics">
        <title>Genome comparison of the epiphytic bacteria Erwinia billingiae and E. tasmaniensis with the pear pathogen E. pyrifoliae.</title>
        <authorList>
            <person name="Kube M."/>
            <person name="Migdoll A.M."/>
            <person name="Gehring I."/>
            <person name="Heitmann K."/>
            <person name="Mayer Y."/>
            <person name="Kuhl H."/>
            <person name="Knaust F."/>
            <person name="Geider K."/>
            <person name="Reinhardt R."/>
        </authorList>
    </citation>
    <scope>NUCLEOTIDE SEQUENCE [LARGE SCALE GENOMIC DNA]</scope>
    <source>
        <strain evidence="2 3">Eb661</strain>
    </source>
</reference>
<dbReference type="InterPro" id="IPR005586">
    <property type="entry name" value="ABC_trans_aux"/>
</dbReference>
<protein>
    <submittedName>
        <fullName evidence="2">Putative lipoprotein</fullName>
    </submittedName>
</protein>
<dbReference type="HOGENOM" id="CLU_096001_0_1_6"/>
<dbReference type="KEGG" id="ebi:EbC_21080"/>
<dbReference type="PROSITE" id="PS51257">
    <property type="entry name" value="PROKAR_LIPOPROTEIN"/>
    <property type="match status" value="1"/>
</dbReference>
<dbReference type="SUPFAM" id="SSF159594">
    <property type="entry name" value="XCC0632-like"/>
    <property type="match status" value="1"/>
</dbReference>
<keyword evidence="2" id="KW-0449">Lipoprotein</keyword>
<accession>D8MS32</accession>
<dbReference type="Proteomes" id="UP000008793">
    <property type="component" value="Chromosome"/>
</dbReference>
<evidence type="ECO:0000313" key="2">
    <source>
        <dbReference type="EMBL" id="CAX59639.1"/>
    </source>
</evidence>
<feature type="domain" description="ABC-type transport auxiliary lipoprotein component" evidence="1">
    <location>
        <begin position="28"/>
        <end position="177"/>
    </location>
</feature>
<evidence type="ECO:0000313" key="3">
    <source>
        <dbReference type="Proteomes" id="UP000008793"/>
    </source>
</evidence>
<dbReference type="Gene3D" id="3.40.50.10610">
    <property type="entry name" value="ABC-type transport auxiliary lipoprotein component"/>
    <property type="match status" value="1"/>
</dbReference>
<dbReference type="eggNOG" id="COG3009">
    <property type="taxonomic scope" value="Bacteria"/>
</dbReference>
<gene>
    <name evidence="2" type="ordered locus">EbC_21080</name>
</gene>